<dbReference type="EMBL" id="JAJJMB010005516">
    <property type="protein sequence ID" value="KAI3938598.1"/>
    <property type="molecule type" value="Genomic_DNA"/>
</dbReference>
<keyword evidence="3" id="KW-1185">Reference proteome</keyword>
<accession>A0AAD4T5M5</accession>
<feature type="region of interest" description="Disordered" evidence="1">
    <location>
        <begin position="1"/>
        <end position="31"/>
    </location>
</feature>
<dbReference type="Proteomes" id="UP001202328">
    <property type="component" value="Unassembled WGS sequence"/>
</dbReference>
<evidence type="ECO:0000256" key="1">
    <source>
        <dbReference type="SAM" id="MobiDB-lite"/>
    </source>
</evidence>
<name>A0AAD4T5M5_9MAGN</name>
<reference evidence="2" key="1">
    <citation type="submission" date="2022-04" db="EMBL/GenBank/DDBJ databases">
        <title>A functionally conserved STORR gene fusion in Papaver species that diverged 16.8 million years ago.</title>
        <authorList>
            <person name="Catania T."/>
        </authorList>
    </citation>
    <scope>NUCLEOTIDE SEQUENCE</scope>
    <source>
        <strain evidence="2">S-188037</strain>
    </source>
</reference>
<protein>
    <submittedName>
        <fullName evidence="2">Uncharacterized protein</fullName>
    </submittedName>
</protein>
<evidence type="ECO:0000313" key="2">
    <source>
        <dbReference type="EMBL" id="KAI3938598.1"/>
    </source>
</evidence>
<proteinExistence type="predicted"/>
<dbReference type="AlphaFoldDB" id="A0AAD4T5M5"/>
<sequence length="117" mass="13272">MKKPWTDRDRNHSPLGLSIGSNTAQPCTASPQQNQAAGCVMRNLRKKTVALGRVNFCTSPDDENYVIDKIIDEHMDLCVGDGKLGDIDLGEMIEWPKQYITRHLDVESHTFYYSLLF</sequence>
<comment type="caution">
    <text evidence="2">The sequence shown here is derived from an EMBL/GenBank/DDBJ whole genome shotgun (WGS) entry which is preliminary data.</text>
</comment>
<organism evidence="2 3">
    <name type="scientific">Papaver atlanticum</name>
    <dbReference type="NCBI Taxonomy" id="357466"/>
    <lineage>
        <taxon>Eukaryota</taxon>
        <taxon>Viridiplantae</taxon>
        <taxon>Streptophyta</taxon>
        <taxon>Embryophyta</taxon>
        <taxon>Tracheophyta</taxon>
        <taxon>Spermatophyta</taxon>
        <taxon>Magnoliopsida</taxon>
        <taxon>Ranunculales</taxon>
        <taxon>Papaveraceae</taxon>
        <taxon>Papaveroideae</taxon>
        <taxon>Papaver</taxon>
    </lineage>
</organism>
<feature type="compositionally biased region" description="Polar residues" evidence="1">
    <location>
        <begin position="19"/>
        <end position="31"/>
    </location>
</feature>
<feature type="compositionally biased region" description="Basic and acidic residues" evidence="1">
    <location>
        <begin position="1"/>
        <end position="12"/>
    </location>
</feature>
<gene>
    <name evidence="2" type="ORF">MKW98_016103</name>
</gene>
<evidence type="ECO:0000313" key="3">
    <source>
        <dbReference type="Proteomes" id="UP001202328"/>
    </source>
</evidence>